<dbReference type="AlphaFoldDB" id="A0AAN7TQZ6"/>
<accession>A0AAN7TQZ6</accession>
<dbReference type="Proteomes" id="UP001310890">
    <property type="component" value="Unassembled WGS sequence"/>
</dbReference>
<dbReference type="PANTHER" id="PTHR38402">
    <property type="entry name" value="MITOCHONDRIAL OUTER MEMBRANE PROTEIN OM14"/>
    <property type="match status" value="1"/>
</dbReference>
<sequence>MASPTGLLHRPNNDEELSASFITDRSSNEEMSYADAAKKGPQQAEEDSKTDPELPQPVPELTHEDNTPKQPLNAPTPDPEPAQPSKSAQKAASQDFHAAETKAKATLNQASQKASETSTEVKEESQKAAKKVEKKAKDGEQWADKNKSNPVVIGNLVVVAALGALLGTGAYRMQKAGTLTYKVAGAWAGAVGLFALGDYFVSQWLFKNKYPPRQ</sequence>
<feature type="transmembrane region" description="Helical" evidence="2">
    <location>
        <begin position="183"/>
        <end position="206"/>
    </location>
</feature>
<feature type="region of interest" description="Disordered" evidence="1">
    <location>
        <begin position="1"/>
        <end position="146"/>
    </location>
</feature>
<feature type="compositionally biased region" description="Basic and acidic residues" evidence="1">
    <location>
        <begin position="119"/>
        <end position="146"/>
    </location>
</feature>
<evidence type="ECO:0008006" key="5">
    <source>
        <dbReference type="Google" id="ProtNLM"/>
    </source>
</evidence>
<reference evidence="3" key="1">
    <citation type="submission" date="2023-08" db="EMBL/GenBank/DDBJ databases">
        <title>Black Yeasts Isolated from many extreme environments.</title>
        <authorList>
            <person name="Coleine C."/>
            <person name="Stajich J.E."/>
            <person name="Selbmann L."/>
        </authorList>
    </citation>
    <scope>NUCLEOTIDE SEQUENCE</scope>
    <source>
        <strain evidence="3">CCFEE 5401</strain>
    </source>
</reference>
<evidence type="ECO:0000256" key="2">
    <source>
        <dbReference type="SAM" id="Phobius"/>
    </source>
</evidence>
<name>A0AAN7TQZ6_9PEZI</name>
<organism evidence="3 4">
    <name type="scientific">Meristemomyces frigidus</name>
    <dbReference type="NCBI Taxonomy" id="1508187"/>
    <lineage>
        <taxon>Eukaryota</taxon>
        <taxon>Fungi</taxon>
        <taxon>Dikarya</taxon>
        <taxon>Ascomycota</taxon>
        <taxon>Pezizomycotina</taxon>
        <taxon>Dothideomycetes</taxon>
        <taxon>Dothideomycetidae</taxon>
        <taxon>Mycosphaerellales</taxon>
        <taxon>Teratosphaeriaceae</taxon>
        <taxon>Meristemomyces</taxon>
    </lineage>
</organism>
<evidence type="ECO:0000313" key="3">
    <source>
        <dbReference type="EMBL" id="KAK5112361.1"/>
    </source>
</evidence>
<evidence type="ECO:0000256" key="1">
    <source>
        <dbReference type="SAM" id="MobiDB-lite"/>
    </source>
</evidence>
<keyword evidence="2" id="KW-0472">Membrane</keyword>
<dbReference type="GO" id="GO:0005741">
    <property type="term" value="C:mitochondrial outer membrane"/>
    <property type="evidence" value="ECO:0007669"/>
    <property type="project" value="InterPro"/>
</dbReference>
<dbReference type="GO" id="GO:0006626">
    <property type="term" value="P:protein targeting to mitochondrion"/>
    <property type="evidence" value="ECO:0007669"/>
    <property type="project" value="TreeGrafter"/>
</dbReference>
<feature type="compositionally biased region" description="Polar residues" evidence="1">
    <location>
        <begin position="106"/>
        <end position="118"/>
    </location>
</feature>
<dbReference type="GO" id="GO:1990593">
    <property type="term" value="F:nascent polypeptide-associated complex binding"/>
    <property type="evidence" value="ECO:0007669"/>
    <property type="project" value="InterPro"/>
</dbReference>
<comment type="caution">
    <text evidence="3">The sequence shown here is derived from an EMBL/GenBank/DDBJ whole genome shotgun (WGS) entry which is preliminary data.</text>
</comment>
<dbReference type="PANTHER" id="PTHR38402:SF1">
    <property type="entry name" value="MITOCHONDRIAL OUTER MEMBRANE PROTEIN OM14"/>
    <property type="match status" value="1"/>
</dbReference>
<feature type="compositionally biased region" description="Low complexity" evidence="1">
    <location>
        <begin position="83"/>
        <end position="94"/>
    </location>
</feature>
<evidence type="ECO:0000313" key="4">
    <source>
        <dbReference type="Proteomes" id="UP001310890"/>
    </source>
</evidence>
<proteinExistence type="predicted"/>
<dbReference type="EMBL" id="JAVRRL010000031">
    <property type="protein sequence ID" value="KAK5112361.1"/>
    <property type="molecule type" value="Genomic_DNA"/>
</dbReference>
<dbReference type="InterPro" id="IPR039454">
    <property type="entry name" value="OM14"/>
</dbReference>
<feature type="transmembrane region" description="Helical" evidence="2">
    <location>
        <begin position="151"/>
        <end position="171"/>
    </location>
</feature>
<keyword evidence="2" id="KW-0812">Transmembrane</keyword>
<gene>
    <name evidence="3" type="ORF">LTR62_004324</name>
</gene>
<protein>
    <recommendedName>
        <fullName evidence="5">Mitochondrial outer membrane protein OM14 C-terminal domain-containing protein</fullName>
    </recommendedName>
</protein>
<keyword evidence="2" id="KW-1133">Transmembrane helix</keyword>